<dbReference type="EMBL" id="JACCBX010000001">
    <property type="protein sequence ID" value="NYE03619.1"/>
    <property type="molecule type" value="Genomic_DNA"/>
</dbReference>
<name>A0A852T719_9BACI</name>
<evidence type="ECO:0000313" key="2">
    <source>
        <dbReference type="EMBL" id="NYE03619.1"/>
    </source>
</evidence>
<dbReference type="AlphaFoldDB" id="A0A852T719"/>
<dbReference type="PROSITE" id="PS51257">
    <property type="entry name" value="PROKAR_LIPOPROTEIN"/>
    <property type="match status" value="1"/>
</dbReference>
<feature type="compositionally biased region" description="Basic and acidic residues" evidence="1">
    <location>
        <begin position="27"/>
        <end position="40"/>
    </location>
</feature>
<accession>A0A852T719</accession>
<organism evidence="2 3">
    <name type="scientific">Neobacillus niacini</name>
    <dbReference type="NCBI Taxonomy" id="86668"/>
    <lineage>
        <taxon>Bacteria</taxon>
        <taxon>Bacillati</taxon>
        <taxon>Bacillota</taxon>
        <taxon>Bacilli</taxon>
        <taxon>Bacillales</taxon>
        <taxon>Bacillaceae</taxon>
        <taxon>Neobacillus</taxon>
    </lineage>
</organism>
<reference evidence="3" key="2">
    <citation type="submission" date="2020-08" db="EMBL/GenBank/DDBJ databases">
        <title>The Agave Microbiome: Exploring the role of microbial communities in plant adaptations to desert environments.</title>
        <authorList>
            <person name="Partida-Martinez L.P."/>
        </authorList>
    </citation>
    <scope>NUCLEOTIDE SEQUENCE [LARGE SCALE GENOMIC DNA]</scope>
    <source>
        <strain evidence="3">AT2.8</strain>
    </source>
</reference>
<feature type="compositionally biased region" description="Basic and acidic residues" evidence="1">
    <location>
        <begin position="48"/>
        <end position="58"/>
    </location>
</feature>
<comment type="caution">
    <text evidence="2">The sequence shown here is derived from an EMBL/GenBank/DDBJ whole genome shotgun (WGS) entry which is preliminary data.</text>
</comment>
<evidence type="ECO:0000313" key="3">
    <source>
        <dbReference type="Proteomes" id="UP000548423"/>
    </source>
</evidence>
<proteinExistence type="predicted"/>
<protein>
    <submittedName>
        <fullName evidence="2">Uncharacterized protein</fullName>
    </submittedName>
</protein>
<gene>
    <name evidence="2" type="ORF">F4694_000338</name>
</gene>
<sequence>MIRFLLTVLLLAGSITGCSLFSEDEKDNSAAKNKSEEKIVESNSQNENDSKSAKKEPIVDSESAEEGLMVYRPKMGVKKTFIDHENVESLTEEVVFENGDYIQSIVTIGQSPSVMIYKWNKDEISIIETIKNPDNPNNNYLDGFKEVNKQEIMISLADSLKADWKVISQNETVQTPYQTFSNVYVIQKTTNEVEGAETIYTNYFAPGIGLIKESFELTGDQGYKAESLLQKIEEL</sequence>
<evidence type="ECO:0000256" key="1">
    <source>
        <dbReference type="SAM" id="MobiDB-lite"/>
    </source>
</evidence>
<reference evidence="3" key="1">
    <citation type="submission" date="2020-07" db="EMBL/GenBank/DDBJ databases">
        <authorList>
            <person name="Partida-Martinez L."/>
            <person name="Huntemann M."/>
            <person name="Clum A."/>
            <person name="Wang J."/>
            <person name="Palaniappan K."/>
            <person name="Ritter S."/>
            <person name="Chen I.-M."/>
            <person name="Stamatis D."/>
            <person name="Reddy T."/>
            <person name="O'Malley R."/>
            <person name="Daum C."/>
            <person name="Shapiro N."/>
            <person name="Ivanova N."/>
            <person name="Kyrpides N."/>
            <person name="Woyke T."/>
        </authorList>
    </citation>
    <scope>NUCLEOTIDE SEQUENCE [LARGE SCALE GENOMIC DNA]</scope>
    <source>
        <strain evidence="3">AT2.8</strain>
    </source>
</reference>
<feature type="region of interest" description="Disordered" evidence="1">
    <location>
        <begin position="26"/>
        <end position="61"/>
    </location>
</feature>
<dbReference type="Proteomes" id="UP000548423">
    <property type="component" value="Unassembled WGS sequence"/>
</dbReference>
<dbReference type="Gene3D" id="2.40.360.20">
    <property type="match status" value="1"/>
</dbReference>